<feature type="transmembrane region" description="Helical" evidence="10">
    <location>
        <begin position="151"/>
        <end position="172"/>
    </location>
</feature>
<evidence type="ECO:0000313" key="14">
    <source>
        <dbReference type="Proteomes" id="UP000199657"/>
    </source>
</evidence>
<dbReference type="InterPro" id="IPR027469">
    <property type="entry name" value="Cation_efflux_TMD_sf"/>
</dbReference>
<dbReference type="InterPro" id="IPR027470">
    <property type="entry name" value="Cation_efflux_CTD"/>
</dbReference>
<evidence type="ECO:0000256" key="5">
    <source>
        <dbReference type="ARBA" id="ARBA00022906"/>
    </source>
</evidence>
<sequence length="326" mass="35012">MTGHDHAAHAPGSKRGLKIAAWVTGAYFVFEMAVGLYTGSVMVIVDAAHTFSAVGGVILALVAMKIARKPPTARQTFGGQRAEIIGALMNGAALLVMALVALTMGGMRLQSPIELPTTPMFVVAAVGLMTEVWLIALMYKDQKEDINTRGAFWHVVQTFLGSFGIIAAALVIHFTGFLLIDPILGMAFGVMVLVASWGILRDSISILMENTPADIDVDEVCASLQEIEGVRDVHHPHAWTLTSGKHIFSGHLRIDDDSSAEQHARILDEAQSLLASHFGFYFATLQLETVSPDETGAHGLDLTRGQEHGEHRGHGPGNTGSRETEQ</sequence>
<evidence type="ECO:0000256" key="1">
    <source>
        <dbReference type="ARBA" id="ARBA00004141"/>
    </source>
</evidence>
<evidence type="ECO:0000256" key="2">
    <source>
        <dbReference type="ARBA" id="ARBA00008873"/>
    </source>
</evidence>
<evidence type="ECO:0000256" key="8">
    <source>
        <dbReference type="ARBA" id="ARBA00023136"/>
    </source>
</evidence>
<dbReference type="PANTHER" id="PTHR11562">
    <property type="entry name" value="CATION EFFLUX PROTEIN/ ZINC TRANSPORTER"/>
    <property type="match status" value="1"/>
</dbReference>
<accession>A0A1H8T115</accession>
<dbReference type="GO" id="GO:0005886">
    <property type="term" value="C:plasma membrane"/>
    <property type="evidence" value="ECO:0007669"/>
    <property type="project" value="TreeGrafter"/>
</dbReference>
<dbReference type="InterPro" id="IPR002524">
    <property type="entry name" value="Cation_efflux"/>
</dbReference>
<dbReference type="Pfam" id="PF01545">
    <property type="entry name" value="Cation_efflux"/>
    <property type="match status" value="1"/>
</dbReference>
<dbReference type="NCBIfam" id="TIGR01297">
    <property type="entry name" value="CDF"/>
    <property type="match status" value="1"/>
</dbReference>
<keyword evidence="5" id="KW-0862">Zinc</keyword>
<keyword evidence="5" id="KW-0864">Zinc transport</keyword>
<dbReference type="EMBL" id="FOEG01000003">
    <property type="protein sequence ID" value="SEO84602.1"/>
    <property type="molecule type" value="Genomic_DNA"/>
</dbReference>
<name>A0A1H8T115_9GAMM</name>
<keyword evidence="7" id="KW-0406">Ion transport</keyword>
<keyword evidence="14" id="KW-1185">Reference proteome</keyword>
<dbReference type="OrthoDB" id="9809646at2"/>
<dbReference type="InterPro" id="IPR036837">
    <property type="entry name" value="Cation_efflux_CTD_sf"/>
</dbReference>
<evidence type="ECO:0000259" key="12">
    <source>
        <dbReference type="Pfam" id="PF16916"/>
    </source>
</evidence>
<keyword evidence="3" id="KW-0813">Transport</keyword>
<dbReference type="Proteomes" id="UP000199657">
    <property type="component" value="Unassembled WGS sequence"/>
</dbReference>
<feature type="transmembrane region" description="Helical" evidence="10">
    <location>
        <begin position="43"/>
        <end position="63"/>
    </location>
</feature>
<dbReference type="SUPFAM" id="SSF161111">
    <property type="entry name" value="Cation efflux protein transmembrane domain-like"/>
    <property type="match status" value="1"/>
</dbReference>
<evidence type="ECO:0000256" key="6">
    <source>
        <dbReference type="ARBA" id="ARBA00022989"/>
    </source>
</evidence>
<evidence type="ECO:0000256" key="3">
    <source>
        <dbReference type="ARBA" id="ARBA00022448"/>
    </source>
</evidence>
<feature type="compositionally biased region" description="Basic and acidic residues" evidence="9">
    <location>
        <begin position="304"/>
        <end position="313"/>
    </location>
</feature>
<dbReference type="InterPro" id="IPR050681">
    <property type="entry name" value="CDF/SLC30A"/>
</dbReference>
<evidence type="ECO:0000313" key="13">
    <source>
        <dbReference type="EMBL" id="SEO84602.1"/>
    </source>
</evidence>
<evidence type="ECO:0000256" key="9">
    <source>
        <dbReference type="SAM" id="MobiDB-lite"/>
    </source>
</evidence>
<feature type="region of interest" description="Disordered" evidence="9">
    <location>
        <begin position="294"/>
        <end position="326"/>
    </location>
</feature>
<reference evidence="13 14" key="1">
    <citation type="submission" date="2016-10" db="EMBL/GenBank/DDBJ databases">
        <authorList>
            <person name="de Groot N.N."/>
        </authorList>
    </citation>
    <scope>NUCLEOTIDE SEQUENCE [LARGE SCALE GENOMIC DNA]</scope>
    <source>
        <strain evidence="13 14">CGMCC 1.6291</strain>
    </source>
</reference>
<feature type="domain" description="Cation efflux protein transmembrane" evidence="11">
    <location>
        <begin position="17"/>
        <end position="208"/>
    </location>
</feature>
<evidence type="ECO:0000256" key="7">
    <source>
        <dbReference type="ARBA" id="ARBA00023065"/>
    </source>
</evidence>
<dbReference type="RefSeq" id="WP_091642804.1">
    <property type="nucleotide sequence ID" value="NZ_FOEG01000003.1"/>
</dbReference>
<protein>
    <submittedName>
        <fullName evidence="13">Cobalt-zinc-cadmium efflux system protein</fullName>
    </submittedName>
</protein>
<dbReference type="PANTHER" id="PTHR11562:SF17">
    <property type="entry name" value="RE54080P-RELATED"/>
    <property type="match status" value="1"/>
</dbReference>
<dbReference type="Pfam" id="PF16916">
    <property type="entry name" value="ZT_dimer"/>
    <property type="match status" value="1"/>
</dbReference>
<evidence type="ECO:0000256" key="10">
    <source>
        <dbReference type="SAM" id="Phobius"/>
    </source>
</evidence>
<keyword evidence="6 10" id="KW-1133">Transmembrane helix</keyword>
<feature type="transmembrane region" description="Helical" evidence="10">
    <location>
        <begin position="119"/>
        <end position="139"/>
    </location>
</feature>
<dbReference type="AlphaFoldDB" id="A0A1H8T115"/>
<proteinExistence type="inferred from homology"/>
<dbReference type="GO" id="GO:0005385">
    <property type="term" value="F:zinc ion transmembrane transporter activity"/>
    <property type="evidence" value="ECO:0007669"/>
    <property type="project" value="TreeGrafter"/>
</dbReference>
<gene>
    <name evidence="13" type="ORF">SAMN04488052_103342</name>
</gene>
<evidence type="ECO:0000256" key="4">
    <source>
        <dbReference type="ARBA" id="ARBA00022692"/>
    </source>
</evidence>
<organism evidence="13 14">
    <name type="scientific">Aquisalimonas asiatica</name>
    <dbReference type="NCBI Taxonomy" id="406100"/>
    <lineage>
        <taxon>Bacteria</taxon>
        <taxon>Pseudomonadati</taxon>
        <taxon>Pseudomonadota</taxon>
        <taxon>Gammaproteobacteria</taxon>
        <taxon>Chromatiales</taxon>
        <taxon>Ectothiorhodospiraceae</taxon>
        <taxon>Aquisalimonas</taxon>
    </lineage>
</organism>
<dbReference type="STRING" id="406100.SAMN04488052_103342"/>
<feature type="domain" description="Cation efflux protein cytoplasmic" evidence="12">
    <location>
        <begin position="212"/>
        <end position="288"/>
    </location>
</feature>
<feature type="transmembrane region" description="Helical" evidence="10">
    <location>
        <begin position="178"/>
        <end position="200"/>
    </location>
</feature>
<feature type="transmembrane region" description="Helical" evidence="10">
    <location>
        <begin position="84"/>
        <end position="107"/>
    </location>
</feature>
<dbReference type="SUPFAM" id="SSF160240">
    <property type="entry name" value="Cation efflux protein cytoplasmic domain-like"/>
    <property type="match status" value="1"/>
</dbReference>
<comment type="similarity">
    <text evidence="2">Belongs to the cation diffusion facilitator (CDF) transporter (TC 2.A.4) family. SLC30A subfamily.</text>
</comment>
<comment type="subcellular location">
    <subcellularLocation>
        <location evidence="1">Membrane</location>
        <topology evidence="1">Multi-pass membrane protein</topology>
    </subcellularLocation>
</comment>
<dbReference type="Gene3D" id="1.20.1510.10">
    <property type="entry name" value="Cation efflux protein transmembrane domain"/>
    <property type="match status" value="1"/>
</dbReference>
<dbReference type="InterPro" id="IPR058533">
    <property type="entry name" value="Cation_efflux_TM"/>
</dbReference>
<evidence type="ECO:0000259" key="11">
    <source>
        <dbReference type="Pfam" id="PF01545"/>
    </source>
</evidence>
<keyword evidence="4 10" id="KW-0812">Transmembrane</keyword>
<keyword evidence="8 10" id="KW-0472">Membrane</keyword>
<feature type="transmembrane region" description="Helical" evidence="10">
    <location>
        <begin position="19"/>
        <end position="37"/>
    </location>
</feature>